<evidence type="ECO:0000256" key="3">
    <source>
        <dbReference type="ARBA" id="ARBA00022490"/>
    </source>
</evidence>
<dbReference type="InterPro" id="IPR057595">
    <property type="entry name" value="TopB1_SLF1_BRCT"/>
</dbReference>
<keyword evidence="9" id="KW-0040">ANK repeat</keyword>
<dbReference type="InterPro" id="IPR036770">
    <property type="entry name" value="Ankyrin_rpt-contain_sf"/>
</dbReference>
<keyword evidence="7" id="KW-0206">Cytoskeleton</keyword>
<proteinExistence type="predicted"/>
<dbReference type="InterPro" id="IPR042479">
    <property type="entry name" value="Slf1"/>
</dbReference>
<organism evidence="11 12">
    <name type="scientific">Paramormyrops kingsleyae</name>
    <dbReference type="NCBI Taxonomy" id="1676925"/>
    <lineage>
        <taxon>Eukaryota</taxon>
        <taxon>Metazoa</taxon>
        <taxon>Chordata</taxon>
        <taxon>Craniata</taxon>
        <taxon>Vertebrata</taxon>
        <taxon>Euteleostomi</taxon>
        <taxon>Actinopterygii</taxon>
        <taxon>Neopterygii</taxon>
        <taxon>Teleostei</taxon>
        <taxon>Osteoglossocephala</taxon>
        <taxon>Osteoglossomorpha</taxon>
        <taxon>Osteoglossiformes</taxon>
        <taxon>Mormyridae</taxon>
        <taxon>Paramormyrops</taxon>
    </lineage>
</organism>
<dbReference type="GO" id="GO:0006281">
    <property type="term" value="P:DNA repair"/>
    <property type="evidence" value="ECO:0007669"/>
    <property type="project" value="UniProtKB-KW"/>
</dbReference>
<evidence type="ECO:0000259" key="10">
    <source>
        <dbReference type="PROSITE" id="PS50172"/>
    </source>
</evidence>
<dbReference type="GO" id="GO:0005813">
    <property type="term" value="C:centrosome"/>
    <property type="evidence" value="ECO:0007669"/>
    <property type="project" value="UniProtKB-SubCell"/>
</dbReference>
<dbReference type="Ensembl" id="ENSPKIT00000012599.1">
    <property type="protein sequence ID" value="ENSPKIP00000031745.1"/>
    <property type="gene ID" value="ENSPKIG00000012081.1"/>
</dbReference>
<dbReference type="PROSITE" id="PS50297">
    <property type="entry name" value="ANK_REP_REGION"/>
    <property type="match status" value="1"/>
</dbReference>
<keyword evidence="8" id="KW-0539">Nucleus</keyword>
<dbReference type="PROSITE" id="PS50172">
    <property type="entry name" value="BRCT"/>
    <property type="match status" value="1"/>
</dbReference>
<keyword evidence="12" id="KW-1185">Reference proteome</keyword>
<evidence type="ECO:0000256" key="9">
    <source>
        <dbReference type="PROSITE-ProRule" id="PRU00023"/>
    </source>
</evidence>
<evidence type="ECO:0000313" key="11">
    <source>
        <dbReference type="Ensembl" id="ENSPKIP00000031745.1"/>
    </source>
</evidence>
<dbReference type="Pfam" id="PF23294">
    <property type="entry name" value="BRCT_TopB1_SLF1"/>
    <property type="match status" value="1"/>
</dbReference>
<dbReference type="GO" id="GO:1990166">
    <property type="term" value="P:protein localization to site of double-strand break"/>
    <property type="evidence" value="ECO:0007669"/>
    <property type="project" value="TreeGrafter"/>
</dbReference>
<sequence>MVEKTFTFQITGIKNPQIKGKLLRGIHKLGGSYIGGSIYKGRATHLIAHCTLASEKFLAACAGGKWIVTPQYVIDSVRNGKWLPEVAYELDFISQAPEATRPIRMWRTRVASGTVSGAFQGWRAVLLMDDRKRREIFERILMAGGARISSCASDQSVTHVFTGNINTDSKIGAPCYSLDYIAQHLLGSSWPVISEVLSSSPVDNTQLFSELEIQLKDYVSKLVLPERLVSIDYVSHATTGHPSQSSVVDFSNVHSLIECGLLTEALEEIQGMLHPGVLPSPQYMCSLMHHALQGEVKPYFFSTFINILHNILRNNPTWGSPTVVKYFLHILQCPQCKGGTWALLETSVRWCVSSGECCHLLPGSPSPELIRFLCDLQAFLLTIFRHELFASSKGQSGGSRSSVLVRTFWNIWQRSTLGSRTVQQLAGLLIHTTSCALSSAEDWKQRLLCTLHDTLAVVVEYWCQEHSKLNKSLLDKGMEDLAEHISILCQDHPPEFLLEFVPNMPSLRLKMVTADSIYRCMCCRNGVSVGTEPLTLRKIVSSYLPALGRLCERKPAGAGGPRVAGTPARPGGELHTASCAGVAPATLPGASGLDKKTVPKGLHRVNAAGELPIHRICKRNQVEMLLNVLSVPGTDVNVKDYAGWTPLHEACNHGSSACVQALLQHCPNLHLDVQVGGVSPLHDALLNGHVDIAKMLLQYAGSPLLELRDGQGRTPLDVVSPALQKELGRWAQEGDSARDAQDVRTIDPPLLEACSCLLRCLLLSYVLVRNVPSYEASASPRDAVPRLSRALAAHSARRVTAAWGDPLLVRLAEDLETLLGLRRHLPIMPGVVTQFQGTQTRLLLLQKFVKIYLEALPKISIMEAVMSAVEFKKTVSMWSRKQQHG</sequence>
<dbReference type="InterPro" id="IPR001357">
    <property type="entry name" value="BRCT_dom"/>
</dbReference>
<dbReference type="SUPFAM" id="SSF48403">
    <property type="entry name" value="Ankyrin repeat"/>
    <property type="match status" value="1"/>
</dbReference>
<keyword evidence="4" id="KW-0677">Repeat</keyword>
<evidence type="ECO:0000256" key="6">
    <source>
        <dbReference type="ARBA" id="ARBA00023204"/>
    </source>
</evidence>
<feature type="domain" description="BRCT" evidence="10">
    <location>
        <begin position="1"/>
        <end position="90"/>
    </location>
</feature>
<dbReference type="STRING" id="1676925.ENSPKIP00000031745"/>
<dbReference type="SMART" id="SM00292">
    <property type="entry name" value="BRCT"/>
    <property type="match status" value="2"/>
</dbReference>
<dbReference type="Gene3D" id="1.25.40.20">
    <property type="entry name" value="Ankyrin repeat-containing domain"/>
    <property type="match status" value="1"/>
</dbReference>
<feature type="repeat" description="ANK" evidence="9">
    <location>
        <begin position="608"/>
        <end position="641"/>
    </location>
</feature>
<dbReference type="PANTHER" id="PTHR46677">
    <property type="entry name" value="SMC5-SMC6 COMPLEX LOCALIZATION FACTOR PROTEIN 1"/>
    <property type="match status" value="1"/>
</dbReference>
<dbReference type="Pfam" id="PF12796">
    <property type="entry name" value="Ank_2"/>
    <property type="match status" value="1"/>
</dbReference>
<evidence type="ECO:0000256" key="5">
    <source>
        <dbReference type="ARBA" id="ARBA00022763"/>
    </source>
</evidence>
<dbReference type="Proteomes" id="UP000261540">
    <property type="component" value="Unplaced"/>
</dbReference>
<accession>A0A3B3SN59</accession>
<keyword evidence="6" id="KW-0234">DNA repair</keyword>
<protein>
    <submittedName>
        <fullName evidence="11">SMC5-SMC6 complex localization factor 1</fullName>
    </submittedName>
</protein>
<dbReference type="GO" id="GO:2000781">
    <property type="term" value="P:positive regulation of double-strand break repair"/>
    <property type="evidence" value="ECO:0007669"/>
    <property type="project" value="InterPro"/>
</dbReference>
<dbReference type="SUPFAM" id="SSF52113">
    <property type="entry name" value="BRCT domain"/>
    <property type="match status" value="1"/>
</dbReference>
<reference evidence="11" key="2">
    <citation type="submission" date="2025-09" db="UniProtKB">
        <authorList>
            <consortium name="Ensembl"/>
        </authorList>
    </citation>
    <scope>IDENTIFICATION</scope>
</reference>
<feature type="repeat" description="ANK" evidence="9">
    <location>
        <begin position="676"/>
        <end position="698"/>
    </location>
</feature>
<feature type="repeat" description="ANK" evidence="9">
    <location>
        <begin position="642"/>
        <end position="674"/>
    </location>
</feature>
<dbReference type="PANTHER" id="PTHR46677:SF1">
    <property type="entry name" value="SMC5-SMC6 COMPLEX LOCALIZATION FACTOR PROTEIN 1"/>
    <property type="match status" value="1"/>
</dbReference>
<dbReference type="GO" id="GO:0035861">
    <property type="term" value="C:site of double-strand break"/>
    <property type="evidence" value="ECO:0007669"/>
    <property type="project" value="TreeGrafter"/>
</dbReference>
<evidence type="ECO:0000256" key="1">
    <source>
        <dbReference type="ARBA" id="ARBA00004123"/>
    </source>
</evidence>
<keyword evidence="3" id="KW-0963">Cytoplasm</keyword>
<evidence type="ECO:0000313" key="12">
    <source>
        <dbReference type="Proteomes" id="UP000261540"/>
    </source>
</evidence>
<dbReference type="GO" id="GO:0005634">
    <property type="term" value="C:nucleus"/>
    <property type="evidence" value="ECO:0007669"/>
    <property type="project" value="UniProtKB-SubCell"/>
</dbReference>
<dbReference type="CDD" id="cd17738">
    <property type="entry name" value="BRCT_TopBP1_rpt7"/>
    <property type="match status" value="1"/>
</dbReference>
<comment type="subcellular location">
    <subcellularLocation>
        <location evidence="2">Cytoplasm</location>
        <location evidence="2">Cytoskeleton</location>
        <location evidence="2">Microtubule organizing center</location>
        <location evidence="2">Centrosome</location>
    </subcellularLocation>
    <subcellularLocation>
        <location evidence="1">Nucleus</location>
    </subcellularLocation>
</comment>
<dbReference type="GeneTree" id="ENSGT00940000158953"/>
<keyword evidence="5" id="KW-0227">DNA damage</keyword>
<evidence type="ECO:0000256" key="7">
    <source>
        <dbReference type="ARBA" id="ARBA00023212"/>
    </source>
</evidence>
<dbReference type="InterPro" id="IPR036420">
    <property type="entry name" value="BRCT_dom_sf"/>
</dbReference>
<dbReference type="InterPro" id="IPR002110">
    <property type="entry name" value="Ankyrin_rpt"/>
</dbReference>
<evidence type="ECO:0000256" key="4">
    <source>
        <dbReference type="ARBA" id="ARBA00022737"/>
    </source>
</evidence>
<dbReference type="AlphaFoldDB" id="A0A3B3SN59"/>
<dbReference type="PROSITE" id="PS50088">
    <property type="entry name" value="ANK_REPEAT"/>
    <property type="match status" value="3"/>
</dbReference>
<dbReference type="Gene3D" id="3.40.50.10190">
    <property type="entry name" value="BRCT domain"/>
    <property type="match status" value="2"/>
</dbReference>
<evidence type="ECO:0000256" key="8">
    <source>
        <dbReference type="ARBA" id="ARBA00023242"/>
    </source>
</evidence>
<reference evidence="11" key="1">
    <citation type="submission" date="2025-08" db="UniProtKB">
        <authorList>
            <consortium name="Ensembl"/>
        </authorList>
    </citation>
    <scope>IDENTIFICATION</scope>
</reference>
<evidence type="ECO:0000256" key="2">
    <source>
        <dbReference type="ARBA" id="ARBA00004300"/>
    </source>
</evidence>
<dbReference type="SMART" id="SM00248">
    <property type="entry name" value="ANK"/>
    <property type="match status" value="3"/>
</dbReference>
<name>A0A3B3SN59_9TELE</name>